<accession>A0A0B5DVG5</accession>
<name>A0A0B5DVG5_9RHOB</name>
<gene>
    <name evidence="3" type="ORF">P73_0026</name>
</gene>
<dbReference type="KEGG" id="cid:P73_0026"/>
<dbReference type="Proteomes" id="UP000031521">
    <property type="component" value="Chromosome"/>
</dbReference>
<reference evidence="3 4" key="1">
    <citation type="journal article" date="2014" name="Int. J. Syst. Evol. Microbiol.">
        <title>Celeribacter indicus sp. nov., a polycyclic aromatic hydrocarbon-degrading bacterium from deep-sea sediment and reclassification of Huaishuia halophila as Celeribacter halophilus comb. nov.</title>
        <authorList>
            <person name="Lai Q."/>
            <person name="Cao J."/>
            <person name="Yuan J."/>
            <person name="Li F."/>
            <person name="Shao Z."/>
        </authorList>
    </citation>
    <scope>NUCLEOTIDE SEQUENCE [LARGE SCALE GENOMIC DNA]</scope>
    <source>
        <strain evidence="3">P73</strain>
    </source>
</reference>
<dbReference type="RefSeq" id="WP_043867928.1">
    <property type="nucleotide sequence ID" value="NZ_CP004393.1"/>
</dbReference>
<evidence type="ECO:0000313" key="3">
    <source>
        <dbReference type="EMBL" id="AJE44741.1"/>
    </source>
</evidence>
<dbReference type="STRING" id="1208324.P73_0026"/>
<keyword evidence="4" id="KW-1185">Reference proteome</keyword>
<dbReference type="HOGENOM" id="CLU_059147_0_0_5"/>
<feature type="signal peptide" evidence="1">
    <location>
        <begin position="1"/>
        <end position="19"/>
    </location>
</feature>
<evidence type="ECO:0000259" key="2">
    <source>
        <dbReference type="Pfam" id="PF13449"/>
    </source>
</evidence>
<dbReference type="InterPro" id="IPR027372">
    <property type="entry name" value="Phytase-like_dom"/>
</dbReference>
<evidence type="ECO:0000313" key="4">
    <source>
        <dbReference type="Proteomes" id="UP000031521"/>
    </source>
</evidence>
<feature type="domain" description="Phytase-like" evidence="2">
    <location>
        <begin position="37"/>
        <end position="277"/>
    </location>
</feature>
<sequence>MHLRLVVALIATLLPVAAAAVEARFLGAYTWVSQDKRVGGLSGLELSEDGRHFIALSDRAIVFEGDLQRDAKGVVTAAKLARGVPLRAEDGGALPKYRDDSEGLTQTPDGTLYVSFEGQHRVARLDLETGRLVDLPSHPDFAGMQMNSSLEALAADAEGRLYTLPERSGAVGRPYPVYRFNGTQWEKPFSVPRDTDTDFLPVGMDIGPDGRMYLLERWFTGIGFASRVRRFEITEEGLTGETELLRTLTGHHDNLESIAVWQDEAGIHLTMVSDDNFRFFQKTEFVDYLVAE</sequence>
<dbReference type="PIRSF" id="PIRSF031900">
    <property type="entry name" value="UCP031900"/>
    <property type="match status" value="1"/>
</dbReference>
<dbReference type="InterPro" id="IPR015943">
    <property type="entry name" value="WD40/YVTN_repeat-like_dom_sf"/>
</dbReference>
<proteinExistence type="predicted"/>
<dbReference type="EMBL" id="CP004393">
    <property type="protein sequence ID" value="AJE44741.1"/>
    <property type="molecule type" value="Genomic_DNA"/>
</dbReference>
<organism evidence="3 4">
    <name type="scientific">Celeribacter indicus</name>
    <dbReference type="NCBI Taxonomy" id="1208324"/>
    <lineage>
        <taxon>Bacteria</taxon>
        <taxon>Pseudomonadati</taxon>
        <taxon>Pseudomonadota</taxon>
        <taxon>Alphaproteobacteria</taxon>
        <taxon>Rhodobacterales</taxon>
        <taxon>Roseobacteraceae</taxon>
        <taxon>Celeribacter</taxon>
    </lineage>
</organism>
<evidence type="ECO:0000256" key="1">
    <source>
        <dbReference type="SAM" id="SignalP"/>
    </source>
</evidence>
<dbReference type="Pfam" id="PF13449">
    <property type="entry name" value="Phytase-like"/>
    <property type="match status" value="1"/>
</dbReference>
<feature type="chain" id="PRO_5002114076" description="Phytase-like domain-containing protein" evidence="1">
    <location>
        <begin position="20"/>
        <end position="292"/>
    </location>
</feature>
<dbReference type="SUPFAM" id="SSF63829">
    <property type="entry name" value="Calcium-dependent phosphotriesterase"/>
    <property type="match status" value="1"/>
</dbReference>
<dbReference type="Gene3D" id="2.130.10.10">
    <property type="entry name" value="YVTN repeat-like/Quinoprotein amine dehydrogenase"/>
    <property type="match status" value="1"/>
</dbReference>
<protein>
    <recommendedName>
        <fullName evidence="2">Phytase-like domain-containing protein</fullName>
    </recommendedName>
</protein>
<dbReference type="AlphaFoldDB" id="A0A0B5DVG5"/>
<dbReference type="InterPro" id="IPR014567">
    <property type="entry name" value="UCP031900"/>
</dbReference>
<keyword evidence="1" id="KW-0732">Signal</keyword>
<dbReference type="OrthoDB" id="9798693at2"/>